<gene>
    <name evidence="6" type="ORF">AQJ64_36930</name>
</gene>
<feature type="transmembrane region" description="Helical" evidence="5">
    <location>
        <begin position="99"/>
        <end position="118"/>
    </location>
</feature>
<feature type="transmembrane region" description="Helical" evidence="5">
    <location>
        <begin position="6"/>
        <end position="25"/>
    </location>
</feature>
<evidence type="ECO:0000256" key="3">
    <source>
        <dbReference type="ARBA" id="ARBA00022989"/>
    </source>
</evidence>
<accession>A0A101SMJ2</accession>
<dbReference type="OrthoDB" id="3790625at2"/>
<feature type="transmembrane region" description="Helical" evidence="5">
    <location>
        <begin position="46"/>
        <end position="66"/>
    </location>
</feature>
<keyword evidence="7" id="KW-1185">Reference proteome</keyword>
<evidence type="ECO:0000256" key="1">
    <source>
        <dbReference type="ARBA" id="ARBA00004141"/>
    </source>
</evidence>
<keyword evidence="2 5" id="KW-0812">Transmembrane</keyword>
<proteinExistence type="predicted"/>
<dbReference type="EMBL" id="LMWW01000065">
    <property type="protein sequence ID" value="KUN76563.1"/>
    <property type="molecule type" value="Genomic_DNA"/>
</dbReference>
<evidence type="ECO:0000256" key="2">
    <source>
        <dbReference type="ARBA" id="ARBA00022692"/>
    </source>
</evidence>
<comment type="subcellular location">
    <subcellularLocation>
        <location evidence="1">Membrane</location>
        <topology evidence="1">Multi-pass membrane protein</topology>
    </subcellularLocation>
</comment>
<evidence type="ECO:0000256" key="4">
    <source>
        <dbReference type="ARBA" id="ARBA00023136"/>
    </source>
</evidence>
<feature type="transmembrane region" description="Helical" evidence="5">
    <location>
        <begin position="72"/>
        <end position="92"/>
    </location>
</feature>
<organism evidence="6 7">
    <name type="scientific">Streptomyces griseoruber</name>
    <dbReference type="NCBI Taxonomy" id="1943"/>
    <lineage>
        <taxon>Bacteria</taxon>
        <taxon>Bacillati</taxon>
        <taxon>Actinomycetota</taxon>
        <taxon>Actinomycetes</taxon>
        <taxon>Kitasatosporales</taxon>
        <taxon>Streptomycetaceae</taxon>
        <taxon>Streptomyces</taxon>
    </lineage>
</organism>
<evidence type="ECO:0008006" key="8">
    <source>
        <dbReference type="Google" id="ProtNLM"/>
    </source>
</evidence>
<name>A0A101SMJ2_9ACTN</name>
<dbReference type="Proteomes" id="UP000052982">
    <property type="component" value="Unassembled WGS sequence"/>
</dbReference>
<dbReference type="InterPro" id="IPR032808">
    <property type="entry name" value="DoxX"/>
</dbReference>
<sequence length="123" mass="12814">MNILLWAVQSLLAVAFLAVGAMKIFRNRTELAATFGWVEQFSDPSVKAIGALDALVGLGLVLPGVTNIAPALVPWAALGGIALAGGGSVVHLRRSETQLAAVNVVYIALLALVAWGRFGPYAF</sequence>
<dbReference type="AlphaFoldDB" id="A0A101SMJ2"/>
<evidence type="ECO:0000256" key="5">
    <source>
        <dbReference type="SAM" id="Phobius"/>
    </source>
</evidence>
<reference evidence="6 7" key="1">
    <citation type="submission" date="2015-10" db="EMBL/GenBank/DDBJ databases">
        <title>Draft genome sequence of Streptomyces griseoruber DSM 40281, type strain for the species Streptomyces griseoruber.</title>
        <authorList>
            <person name="Ruckert C."/>
            <person name="Winkler A."/>
            <person name="Kalinowski J."/>
            <person name="Kampfer P."/>
            <person name="Glaeser S."/>
        </authorList>
    </citation>
    <scope>NUCLEOTIDE SEQUENCE [LARGE SCALE GENOMIC DNA]</scope>
    <source>
        <strain evidence="6 7">DSM 40281</strain>
    </source>
</reference>
<protein>
    <recommendedName>
        <fullName evidence="8">DoxX family protein</fullName>
    </recommendedName>
</protein>
<comment type="caution">
    <text evidence="6">The sequence shown here is derived from an EMBL/GenBank/DDBJ whole genome shotgun (WGS) entry which is preliminary data.</text>
</comment>
<evidence type="ECO:0000313" key="7">
    <source>
        <dbReference type="Proteomes" id="UP000052982"/>
    </source>
</evidence>
<keyword evidence="4 5" id="KW-0472">Membrane</keyword>
<dbReference type="GO" id="GO:0016020">
    <property type="term" value="C:membrane"/>
    <property type="evidence" value="ECO:0007669"/>
    <property type="project" value="UniProtKB-SubCell"/>
</dbReference>
<keyword evidence="3 5" id="KW-1133">Transmembrane helix</keyword>
<evidence type="ECO:0000313" key="6">
    <source>
        <dbReference type="EMBL" id="KUN76563.1"/>
    </source>
</evidence>
<dbReference type="Pfam" id="PF13564">
    <property type="entry name" value="DoxX_2"/>
    <property type="match status" value="1"/>
</dbReference>